<dbReference type="PANTHER" id="PTHR14795">
    <property type="entry name" value="HELICASE RELATED"/>
    <property type="match status" value="1"/>
</dbReference>
<name>A0ABD1FLY7_SALDI</name>
<accession>A0ABD1FLY7</accession>
<proteinExistence type="predicted"/>
<sequence length="357" mass="41423">MMWRKKKVGRWRKIRKEAGEDVEEEEGWQVEKDQDGKSNDKLTMRQDEEEWIEYQKVMQDVVERSGLDQRTFYDIRGNHDNFGASVTGRSLDFFSRYSINAQLHRSRKVNSITIQTSKRKVLFVGFDSTMYSGLRGLTNLFEHPTDELLAEVDSELLQWDSQYAHPVTKVSFSHFPLHFLLPPGLERLEGYIQNASSCHDIDARTDVFWEWEMSDWRKSRAMRVLAIDRGHISFVDVNFTLGAEKTIILPTYPLDSHFSSMSNYKCDLSPYGHIRALVFSVSPIVSVEAKVYDTSSRNLIIVLDTPMKKLDGSRGDLYVAPWHIQAFEDPPLERYVLQIEATDFRVGRQPLNLGRSQ</sequence>
<keyword evidence="4" id="KW-1185">Reference proteome</keyword>
<evidence type="ECO:0000259" key="2">
    <source>
        <dbReference type="Pfam" id="PF24384"/>
    </source>
</evidence>
<dbReference type="PANTHER" id="PTHR14795:SF0">
    <property type="entry name" value="TRANSMEMBRANE PROTEIN 62"/>
    <property type="match status" value="1"/>
</dbReference>
<dbReference type="Pfam" id="PF24384">
    <property type="entry name" value="Ig_TMM62"/>
    <property type="match status" value="1"/>
</dbReference>
<feature type="compositionally biased region" description="Basic and acidic residues" evidence="1">
    <location>
        <begin position="29"/>
        <end position="42"/>
    </location>
</feature>
<gene>
    <name evidence="3" type="ORF">AAHA92_32800</name>
</gene>
<evidence type="ECO:0000313" key="3">
    <source>
        <dbReference type="EMBL" id="KAL1532836.1"/>
    </source>
</evidence>
<dbReference type="InterPro" id="IPR029052">
    <property type="entry name" value="Metallo-depent_PP-like"/>
</dbReference>
<protein>
    <submittedName>
        <fullName evidence="3">Metallophosphoesterase</fullName>
    </submittedName>
</protein>
<comment type="caution">
    <text evidence="3">The sequence shown here is derived from an EMBL/GenBank/DDBJ whole genome shotgun (WGS) entry which is preliminary data.</text>
</comment>
<reference evidence="3 4" key="1">
    <citation type="submission" date="2024-06" db="EMBL/GenBank/DDBJ databases">
        <title>A chromosome level genome sequence of Diviner's sage (Salvia divinorum).</title>
        <authorList>
            <person name="Ford S.A."/>
            <person name="Ro D.-K."/>
            <person name="Ness R.W."/>
            <person name="Phillips M.A."/>
        </authorList>
    </citation>
    <scope>NUCLEOTIDE SEQUENCE [LARGE SCALE GENOMIC DNA]</scope>
    <source>
        <strain evidence="3">SAF-2024a</strain>
        <tissue evidence="3">Leaf</tissue>
    </source>
</reference>
<dbReference type="Proteomes" id="UP001567538">
    <property type="component" value="Unassembled WGS sequence"/>
</dbReference>
<feature type="region of interest" description="Disordered" evidence="1">
    <location>
        <begin position="18"/>
        <end position="42"/>
    </location>
</feature>
<dbReference type="EMBL" id="JBEAFC010000014">
    <property type="protein sequence ID" value="KAL1532836.1"/>
    <property type="molecule type" value="Genomic_DNA"/>
</dbReference>
<evidence type="ECO:0000256" key="1">
    <source>
        <dbReference type="SAM" id="MobiDB-lite"/>
    </source>
</evidence>
<organism evidence="3 4">
    <name type="scientific">Salvia divinorum</name>
    <name type="common">Maria pastora</name>
    <name type="synonym">Diviner's sage</name>
    <dbReference type="NCBI Taxonomy" id="28513"/>
    <lineage>
        <taxon>Eukaryota</taxon>
        <taxon>Viridiplantae</taxon>
        <taxon>Streptophyta</taxon>
        <taxon>Embryophyta</taxon>
        <taxon>Tracheophyta</taxon>
        <taxon>Spermatophyta</taxon>
        <taxon>Magnoliopsida</taxon>
        <taxon>eudicotyledons</taxon>
        <taxon>Gunneridae</taxon>
        <taxon>Pentapetalae</taxon>
        <taxon>asterids</taxon>
        <taxon>lamiids</taxon>
        <taxon>Lamiales</taxon>
        <taxon>Lamiaceae</taxon>
        <taxon>Nepetoideae</taxon>
        <taxon>Mentheae</taxon>
        <taxon>Salviinae</taxon>
        <taxon>Salvia</taxon>
        <taxon>Salvia subgen. Calosphace</taxon>
    </lineage>
</organism>
<evidence type="ECO:0000313" key="4">
    <source>
        <dbReference type="Proteomes" id="UP001567538"/>
    </source>
</evidence>
<dbReference type="SUPFAM" id="SSF56300">
    <property type="entry name" value="Metallo-dependent phosphatases"/>
    <property type="match status" value="1"/>
</dbReference>
<feature type="domain" description="TMEM62 Ig-like" evidence="2">
    <location>
        <begin position="243"/>
        <end position="344"/>
    </location>
</feature>
<dbReference type="AlphaFoldDB" id="A0ABD1FLY7"/>
<dbReference type="InterPro" id="IPR056229">
    <property type="entry name" value="Ig_TMM62"/>
</dbReference>